<dbReference type="EMBL" id="JAPFFF010000031">
    <property type="protein sequence ID" value="KAK8845080.1"/>
    <property type="molecule type" value="Genomic_DNA"/>
</dbReference>
<keyword evidence="5" id="KW-1185">Reference proteome</keyword>
<gene>
    <name evidence="4" type="ORF">M9Y10_021258</name>
    <name evidence="3" type="ORF">M9Y10_036949</name>
</gene>
<comment type="caution">
    <text evidence="3">The sequence shown here is derived from an EMBL/GenBank/DDBJ whole genome shotgun (WGS) entry which is preliminary data.</text>
</comment>
<feature type="domain" description="Copine C-terminal" evidence="2">
    <location>
        <begin position="500"/>
        <end position="728"/>
    </location>
</feature>
<organism evidence="3 5">
    <name type="scientific">Tritrichomonas musculus</name>
    <dbReference type="NCBI Taxonomy" id="1915356"/>
    <lineage>
        <taxon>Eukaryota</taxon>
        <taxon>Metamonada</taxon>
        <taxon>Parabasalia</taxon>
        <taxon>Tritrichomonadida</taxon>
        <taxon>Tritrichomonadidae</taxon>
        <taxon>Tritrichomonas</taxon>
    </lineage>
</organism>
<dbReference type="PANTHER" id="PTHR10857:SF106">
    <property type="entry name" value="C2 DOMAIN-CONTAINING PROTEIN"/>
    <property type="match status" value="1"/>
</dbReference>
<feature type="region of interest" description="Disordered" evidence="1">
    <location>
        <begin position="247"/>
        <end position="272"/>
    </location>
</feature>
<dbReference type="PANTHER" id="PTHR10857">
    <property type="entry name" value="COPINE"/>
    <property type="match status" value="1"/>
</dbReference>
<feature type="compositionally biased region" description="Polar residues" evidence="1">
    <location>
        <begin position="247"/>
        <end position="257"/>
    </location>
</feature>
<dbReference type="InterPro" id="IPR036465">
    <property type="entry name" value="vWFA_dom_sf"/>
</dbReference>
<evidence type="ECO:0000256" key="1">
    <source>
        <dbReference type="SAM" id="MobiDB-lite"/>
    </source>
</evidence>
<proteinExistence type="predicted"/>
<dbReference type="Pfam" id="PF07002">
    <property type="entry name" value="Copine"/>
    <property type="match status" value="1"/>
</dbReference>
<dbReference type="SUPFAM" id="SSF53300">
    <property type="entry name" value="vWA-like"/>
    <property type="match status" value="1"/>
</dbReference>
<evidence type="ECO:0000313" key="3">
    <source>
        <dbReference type="EMBL" id="KAK8834030.1"/>
    </source>
</evidence>
<accession>A0ABR2GJC0</accession>
<sequence>MKNDVSHSTYLQQDIHNLIKPEYFFQNLLNSDPDQFDFSMNNLSYPYINLHVSFEYRTEQPKNNSYFCELAIKSNEVWKKFDKTETKSNDHSKYIKWSKFFTLAYVFQVKQQIKFSIYSSLTDPKREEYNNDLNSKNGIEFSNESQDNFSDLSESESNELFGECEISLSSIVQVSISKEIKINLKKFSQNIEDSIGTLLIKVDQVDHCSSIVNGQLICEKLKKSRWVTCNEPFFVISKKKSNLNADSISSQTVNSDPNPNLHNSNENNGITPLNSDFTPIYQSEVNKKMQYKPFSIPYQILCNMDRDLPIRISFFSQRKYKKPKMIGYNDTTFSRLFSSIDQVLPVFHIENSGCIVGSFKIVSLSIQQKSNFFDYLQSGIKLNYITAIDFTSLLPSGGHEISITHSQVENTNSSSSSSSPSPENEPSHYKVPLITQPQKKRLARNSFMETKPPQINPYHNSFSSSSSTPSEKVGATVRTAISCTNLGNLMLKNGSLNGNSSQHERCIKSIGEILSSYNNSNTYPTLGFGAEIDGKLKNCFPLNLNVNNPCVRGIEGIVNAYHESLCNKEFRRGSPTLFSPIIKYASRYAIQSFEKNRSYSILVILTEGIINDMQDTIDALVDASRLPLSIILVGMKSNRPSENINNRIKAEMEILNSFNEMNNNSKAVNAESIKQNVQLVSRTGRKIERNVVKFILFDDDKSDAWNSSEILKDVPSQLVEWTEMNGIKSYKA</sequence>
<reference evidence="3 5" key="1">
    <citation type="submission" date="2024-04" db="EMBL/GenBank/DDBJ databases">
        <title>Tritrichomonas musculus Genome.</title>
        <authorList>
            <person name="Alves-Ferreira E."/>
            <person name="Grigg M."/>
            <person name="Lorenzi H."/>
            <person name="Galac M."/>
        </authorList>
    </citation>
    <scope>NUCLEOTIDE SEQUENCE [LARGE SCALE GENOMIC DNA]</scope>
    <source>
        <strain evidence="3 5">EAF2021</strain>
    </source>
</reference>
<dbReference type="EMBL" id="JAPFFF010000547">
    <property type="protein sequence ID" value="KAK8834030.1"/>
    <property type="molecule type" value="Genomic_DNA"/>
</dbReference>
<name>A0ABR2GJC0_9EUKA</name>
<protein>
    <recommendedName>
        <fullName evidence="2">Copine C-terminal domain-containing protein</fullName>
    </recommendedName>
</protein>
<dbReference type="InterPro" id="IPR045052">
    <property type="entry name" value="Copine"/>
</dbReference>
<evidence type="ECO:0000313" key="4">
    <source>
        <dbReference type="EMBL" id="KAK8845080.1"/>
    </source>
</evidence>
<feature type="region of interest" description="Disordered" evidence="1">
    <location>
        <begin position="407"/>
        <end position="433"/>
    </location>
</feature>
<feature type="compositionally biased region" description="Low complexity" evidence="1">
    <location>
        <begin position="409"/>
        <end position="424"/>
    </location>
</feature>
<evidence type="ECO:0000259" key="2">
    <source>
        <dbReference type="Pfam" id="PF07002"/>
    </source>
</evidence>
<dbReference type="InterPro" id="IPR010734">
    <property type="entry name" value="Copine_C"/>
</dbReference>
<evidence type="ECO:0000313" key="5">
    <source>
        <dbReference type="Proteomes" id="UP001470230"/>
    </source>
</evidence>
<feature type="compositionally biased region" description="Low complexity" evidence="1">
    <location>
        <begin position="258"/>
        <end position="268"/>
    </location>
</feature>
<dbReference type="Proteomes" id="UP001470230">
    <property type="component" value="Unassembled WGS sequence"/>
</dbReference>